<proteinExistence type="predicted"/>
<reference evidence="1 2" key="1">
    <citation type="journal article" date="2015" name="Nature">
        <title>rRNA introns, odd ribosomes, and small enigmatic genomes across a large radiation of phyla.</title>
        <authorList>
            <person name="Brown C.T."/>
            <person name="Hug L.A."/>
            <person name="Thomas B.C."/>
            <person name="Sharon I."/>
            <person name="Castelle C.J."/>
            <person name="Singh A."/>
            <person name="Wilkins M.J."/>
            <person name="Williams K.H."/>
            <person name="Banfield J.F."/>
        </authorList>
    </citation>
    <scope>NUCLEOTIDE SEQUENCE [LARGE SCALE GENOMIC DNA]</scope>
</reference>
<sequence>MTAERPHIFIETLSNKQIVLLRDLFEFRIRKITWDLDEILADTQTPVKQEFYNKTGFDFQDRRIDQWLALAHWAKAKGANFEEASKLRQEHLNLLMLLYAG</sequence>
<organism evidence="1 2">
    <name type="scientific">Candidatus Woesebacteria bacterium GW2011_GWA2_33_28</name>
    <dbReference type="NCBI Taxonomy" id="1618561"/>
    <lineage>
        <taxon>Bacteria</taxon>
        <taxon>Candidatus Woeseibacteriota</taxon>
    </lineage>
</organism>
<gene>
    <name evidence="1" type="ORF">UR38_C0002G0130</name>
</gene>
<name>A0A0G0CX91_9BACT</name>
<dbReference type="EMBL" id="LBOZ01000002">
    <property type="protein sequence ID" value="KKP48027.1"/>
    <property type="molecule type" value="Genomic_DNA"/>
</dbReference>
<dbReference type="Proteomes" id="UP000033995">
    <property type="component" value="Unassembled WGS sequence"/>
</dbReference>
<protein>
    <submittedName>
        <fullName evidence="1">Uncharacterized protein</fullName>
    </submittedName>
</protein>
<dbReference type="AlphaFoldDB" id="A0A0G0CX91"/>
<comment type="caution">
    <text evidence="1">The sequence shown here is derived from an EMBL/GenBank/DDBJ whole genome shotgun (WGS) entry which is preliminary data.</text>
</comment>
<evidence type="ECO:0000313" key="2">
    <source>
        <dbReference type="Proteomes" id="UP000033995"/>
    </source>
</evidence>
<evidence type="ECO:0000313" key="1">
    <source>
        <dbReference type="EMBL" id="KKP48027.1"/>
    </source>
</evidence>
<accession>A0A0G0CX91</accession>